<feature type="region of interest" description="Disordered" evidence="1">
    <location>
        <begin position="66"/>
        <end position="94"/>
    </location>
</feature>
<sequence>MPLRVAPKRIIRRFTVKRGRSSKTPLADWRCVNKDRTLHYSPEKCAKIIIACCVLHNIALKFGVPDPEENDPTIEEDPVSQPTESIAGNTSSSGDLIRGRALRRLLVDRLNLM</sequence>
<accession>A0A8J9Y7P6</accession>
<dbReference type="AlphaFoldDB" id="A0A8J9Y7P6"/>
<reference evidence="2" key="1">
    <citation type="submission" date="2021-12" db="EMBL/GenBank/DDBJ databases">
        <authorList>
            <person name="Martin H S."/>
        </authorList>
    </citation>
    <scope>NUCLEOTIDE SEQUENCE</scope>
</reference>
<evidence type="ECO:0008006" key="4">
    <source>
        <dbReference type="Google" id="ProtNLM"/>
    </source>
</evidence>
<feature type="non-terminal residue" evidence="2">
    <location>
        <position position="113"/>
    </location>
</feature>
<keyword evidence="3" id="KW-1185">Reference proteome</keyword>
<protein>
    <recommendedName>
        <fullName evidence="4">Nuclease HARBI1</fullName>
    </recommendedName>
</protein>
<gene>
    <name evidence="2" type="ORF">BINO364_LOCUS4355</name>
</gene>
<feature type="compositionally biased region" description="Acidic residues" evidence="1">
    <location>
        <begin position="66"/>
        <end position="78"/>
    </location>
</feature>
<dbReference type="OrthoDB" id="7533242at2759"/>
<dbReference type="EMBL" id="OV170232">
    <property type="protein sequence ID" value="CAH0717791.1"/>
    <property type="molecule type" value="Genomic_DNA"/>
</dbReference>
<organism evidence="2 3">
    <name type="scientific">Brenthis ino</name>
    <name type="common">lesser marbled fritillary</name>
    <dbReference type="NCBI Taxonomy" id="405034"/>
    <lineage>
        <taxon>Eukaryota</taxon>
        <taxon>Metazoa</taxon>
        <taxon>Ecdysozoa</taxon>
        <taxon>Arthropoda</taxon>
        <taxon>Hexapoda</taxon>
        <taxon>Insecta</taxon>
        <taxon>Pterygota</taxon>
        <taxon>Neoptera</taxon>
        <taxon>Endopterygota</taxon>
        <taxon>Lepidoptera</taxon>
        <taxon>Glossata</taxon>
        <taxon>Ditrysia</taxon>
        <taxon>Papilionoidea</taxon>
        <taxon>Nymphalidae</taxon>
        <taxon>Heliconiinae</taxon>
        <taxon>Argynnini</taxon>
        <taxon>Brenthis</taxon>
    </lineage>
</organism>
<evidence type="ECO:0000256" key="1">
    <source>
        <dbReference type="SAM" id="MobiDB-lite"/>
    </source>
</evidence>
<evidence type="ECO:0000313" key="3">
    <source>
        <dbReference type="Proteomes" id="UP000838878"/>
    </source>
</evidence>
<dbReference type="Proteomes" id="UP000838878">
    <property type="component" value="Chromosome 12"/>
</dbReference>
<feature type="compositionally biased region" description="Polar residues" evidence="1">
    <location>
        <begin position="80"/>
        <end position="94"/>
    </location>
</feature>
<proteinExistence type="predicted"/>
<name>A0A8J9Y7P6_9NEOP</name>
<evidence type="ECO:0000313" key="2">
    <source>
        <dbReference type="EMBL" id="CAH0717791.1"/>
    </source>
</evidence>